<organism evidence="2 3">
    <name type="scientific">Janibacter terrae</name>
    <dbReference type="NCBI Taxonomy" id="103817"/>
    <lineage>
        <taxon>Bacteria</taxon>
        <taxon>Bacillati</taxon>
        <taxon>Actinomycetota</taxon>
        <taxon>Actinomycetes</taxon>
        <taxon>Micrococcales</taxon>
        <taxon>Intrasporangiaceae</taxon>
        <taxon>Janibacter</taxon>
    </lineage>
</organism>
<dbReference type="PANTHER" id="PTHR37981">
    <property type="entry name" value="LIPASE 2"/>
    <property type="match status" value="1"/>
</dbReference>
<dbReference type="PROSITE" id="PS51318">
    <property type="entry name" value="TAT"/>
    <property type="match status" value="1"/>
</dbReference>
<dbReference type="GO" id="GO:0016787">
    <property type="term" value="F:hydrolase activity"/>
    <property type="evidence" value="ECO:0007669"/>
    <property type="project" value="UniProtKB-KW"/>
</dbReference>
<feature type="chain" id="PRO_5045113102" evidence="1">
    <location>
        <begin position="25"/>
        <end position="357"/>
    </location>
</feature>
<dbReference type="Proteomes" id="UP001381003">
    <property type="component" value="Chromosome"/>
</dbReference>
<name>A0ABZ2FAU0_9MICO</name>
<keyword evidence="3" id="KW-1185">Reference proteome</keyword>
<dbReference type="InterPro" id="IPR037460">
    <property type="entry name" value="SEST-like"/>
</dbReference>
<evidence type="ECO:0000256" key="1">
    <source>
        <dbReference type="SAM" id="SignalP"/>
    </source>
</evidence>
<dbReference type="RefSeq" id="WP_338537474.1">
    <property type="nucleotide sequence ID" value="NZ_CP104874.1"/>
</dbReference>
<dbReference type="InterPro" id="IPR036514">
    <property type="entry name" value="SGNH_hydro_sf"/>
</dbReference>
<protein>
    <submittedName>
        <fullName evidence="2">SGNH/GDSL hydrolase family protein</fullName>
    </submittedName>
</protein>
<dbReference type="PANTHER" id="PTHR37981:SF1">
    <property type="entry name" value="SGNH HYDROLASE-TYPE ESTERASE DOMAIN-CONTAINING PROTEIN"/>
    <property type="match status" value="1"/>
</dbReference>
<evidence type="ECO:0000313" key="2">
    <source>
        <dbReference type="EMBL" id="WWF03855.1"/>
    </source>
</evidence>
<keyword evidence="2" id="KW-0378">Hydrolase</keyword>
<dbReference type="Gene3D" id="3.40.50.1110">
    <property type="entry name" value="SGNH hydrolase"/>
    <property type="match status" value="1"/>
</dbReference>
<proteinExistence type="predicted"/>
<dbReference type="CDD" id="cd01823">
    <property type="entry name" value="SEST_like"/>
    <property type="match status" value="1"/>
</dbReference>
<accession>A0ABZ2FAU0</accession>
<evidence type="ECO:0000313" key="3">
    <source>
        <dbReference type="Proteomes" id="UP001381003"/>
    </source>
</evidence>
<sequence length="357" mass="37602">MRHRRRTLALITAVAAMGGGVGLAAPTAGADPALEYVQLGDSYSAGNGAGTYDEKTCWRSPDNYGARVARADGASYTDVACSGGVVADILNPRPLGAPTTRTATYEIPGKAPNAAHHWLRQARAAELCGTPAQADWSYEYTVTSASQVGRARTSTVSCQLTAAPQIDAVTRDTDAVFLTIGGNDIGFSSIVLSCLVLRSASSCEGSLETADARLPRLQQQTKQALDAVYERSGGHAQVYLLGYPHLINTDSYSIPEAAPTYDAGAALDALQLRSDRVQREAVAELDDTAEGPGGFTFVDVKPAWDGRTHGLDPRSVPDNSRAWLVPVLAPGREVPEWAHPTQDGYAASARALAAAMD</sequence>
<gene>
    <name evidence="2" type="ORF">N5P18_09030</name>
</gene>
<dbReference type="InterPro" id="IPR006311">
    <property type="entry name" value="TAT_signal"/>
</dbReference>
<dbReference type="EMBL" id="CP104874">
    <property type="protein sequence ID" value="WWF03855.1"/>
    <property type="molecule type" value="Genomic_DNA"/>
</dbReference>
<keyword evidence="1" id="KW-0732">Signal</keyword>
<dbReference type="SUPFAM" id="SSF52266">
    <property type="entry name" value="SGNH hydrolase"/>
    <property type="match status" value="1"/>
</dbReference>
<feature type="signal peptide" evidence="1">
    <location>
        <begin position="1"/>
        <end position="24"/>
    </location>
</feature>
<reference evidence="2 3" key="1">
    <citation type="submission" date="2022-09" db="EMBL/GenBank/DDBJ databases">
        <title>Complete genome sequence of Janibacter terrae strain COS04-44, PCL-degrading bacteria isolated from oil spilled coast.</title>
        <authorList>
            <person name="Park H."/>
            <person name="Kim J.Y."/>
            <person name="An S.H."/>
            <person name="Lee C.M."/>
            <person name="Weon H.-Y."/>
        </authorList>
    </citation>
    <scope>NUCLEOTIDE SEQUENCE [LARGE SCALE GENOMIC DNA]</scope>
    <source>
        <strain evidence="2 3">COS04-44</strain>
    </source>
</reference>